<dbReference type="EMBL" id="JAAALK010000079">
    <property type="protein sequence ID" value="KAG8100712.1"/>
    <property type="molecule type" value="Genomic_DNA"/>
</dbReference>
<evidence type="ECO:0000313" key="3">
    <source>
        <dbReference type="Proteomes" id="UP000729402"/>
    </source>
</evidence>
<reference evidence="2" key="1">
    <citation type="journal article" date="2021" name="bioRxiv">
        <title>Whole Genome Assembly and Annotation of Northern Wild Rice, Zizania palustris L., Supports a Whole Genome Duplication in the Zizania Genus.</title>
        <authorList>
            <person name="Haas M."/>
            <person name="Kono T."/>
            <person name="Macchietto M."/>
            <person name="Millas R."/>
            <person name="McGilp L."/>
            <person name="Shao M."/>
            <person name="Duquette J."/>
            <person name="Hirsch C.N."/>
            <person name="Kimball J."/>
        </authorList>
    </citation>
    <scope>NUCLEOTIDE SEQUENCE</scope>
    <source>
        <tissue evidence="2">Fresh leaf tissue</tissue>
    </source>
</reference>
<gene>
    <name evidence="2" type="ORF">GUJ93_ZPchr0013g34860</name>
</gene>
<keyword evidence="3" id="KW-1185">Reference proteome</keyword>
<evidence type="ECO:0000313" key="2">
    <source>
        <dbReference type="EMBL" id="KAG8100712.1"/>
    </source>
</evidence>
<reference evidence="2" key="2">
    <citation type="submission" date="2021-02" db="EMBL/GenBank/DDBJ databases">
        <authorList>
            <person name="Kimball J.A."/>
            <person name="Haas M.W."/>
            <person name="Macchietto M."/>
            <person name="Kono T."/>
            <person name="Duquette J."/>
            <person name="Shao M."/>
        </authorList>
    </citation>
    <scope>NUCLEOTIDE SEQUENCE</scope>
    <source>
        <tissue evidence="2">Fresh leaf tissue</tissue>
    </source>
</reference>
<feature type="region of interest" description="Disordered" evidence="1">
    <location>
        <begin position="1"/>
        <end position="89"/>
    </location>
</feature>
<protein>
    <submittedName>
        <fullName evidence="2">Uncharacterized protein</fullName>
    </submittedName>
</protein>
<sequence>MAPGTVRGVAVGHRWGRGGNGGRADAGSPARRRPGAGRGAWRDAIRGGARWGEADAGRGARRGAGRGWGGCGAALQENNKLPSAKADGS</sequence>
<dbReference type="AlphaFoldDB" id="A0A8J5X621"/>
<organism evidence="2 3">
    <name type="scientific">Zizania palustris</name>
    <name type="common">Northern wild rice</name>
    <dbReference type="NCBI Taxonomy" id="103762"/>
    <lineage>
        <taxon>Eukaryota</taxon>
        <taxon>Viridiplantae</taxon>
        <taxon>Streptophyta</taxon>
        <taxon>Embryophyta</taxon>
        <taxon>Tracheophyta</taxon>
        <taxon>Spermatophyta</taxon>
        <taxon>Magnoliopsida</taxon>
        <taxon>Liliopsida</taxon>
        <taxon>Poales</taxon>
        <taxon>Poaceae</taxon>
        <taxon>BOP clade</taxon>
        <taxon>Oryzoideae</taxon>
        <taxon>Oryzeae</taxon>
        <taxon>Zizaniinae</taxon>
        <taxon>Zizania</taxon>
    </lineage>
</organism>
<name>A0A8J5X621_ZIZPA</name>
<dbReference type="Proteomes" id="UP000729402">
    <property type="component" value="Unassembled WGS sequence"/>
</dbReference>
<evidence type="ECO:0000256" key="1">
    <source>
        <dbReference type="SAM" id="MobiDB-lite"/>
    </source>
</evidence>
<comment type="caution">
    <text evidence="2">The sequence shown here is derived from an EMBL/GenBank/DDBJ whole genome shotgun (WGS) entry which is preliminary data.</text>
</comment>
<accession>A0A8J5X621</accession>
<proteinExistence type="predicted"/>